<organism evidence="3 4">
    <name type="scientific">Paracoccus haematequi</name>
    <dbReference type="NCBI Taxonomy" id="2491866"/>
    <lineage>
        <taxon>Bacteria</taxon>
        <taxon>Pseudomonadati</taxon>
        <taxon>Pseudomonadota</taxon>
        <taxon>Alphaproteobacteria</taxon>
        <taxon>Rhodobacterales</taxon>
        <taxon>Paracoccaceae</taxon>
        <taxon>Paracoccus</taxon>
    </lineage>
</organism>
<dbReference type="Gene3D" id="3.30.2310.20">
    <property type="entry name" value="RelE-like"/>
    <property type="match status" value="1"/>
</dbReference>
<dbReference type="InterPro" id="IPR007712">
    <property type="entry name" value="RelE/ParE_toxin"/>
</dbReference>
<evidence type="ECO:0000313" key="4">
    <source>
        <dbReference type="Proteomes" id="UP000270743"/>
    </source>
</evidence>
<evidence type="ECO:0000313" key="3">
    <source>
        <dbReference type="EMBL" id="VDS10724.1"/>
    </source>
</evidence>
<proteinExistence type="inferred from homology"/>
<evidence type="ECO:0000256" key="1">
    <source>
        <dbReference type="ARBA" id="ARBA00006226"/>
    </source>
</evidence>
<dbReference type="AlphaFoldDB" id="A0A3S4CMQ9"/>
<keyword evidence="2" id="KW-1277">Toxin-antitoxin system</keyword>
<gene>
    <name evidence="3" type="ORF">PARHAE_03943</name>
</gene>
<dbReference type="PANTHER" id="PTHR33755">
    <property type="entry name" value="TOXIN PARE1-RELATED"/>
    <property type="match status" value="1"/>
</dbReference>
<dbReference type="OrthoDB" id="595470at2"/>
<dbReference type="Proteomes" id="UP000270743">
    <property type="component" value="Unassembled WGS sequence"/>
</dbReference>
<dbReference type="EMBL" id="UZWE01000077">
    <property type="protein sequence ID" value="VDS10724.1"/>
    <property type="molecule type" value="Genomic_DNA"/>
</dbReference>
<accession>A0A3S4CMQ9</accession>
<dbReference type="InterPro" id="IPR051803">
    <property type="entry name" value="TA_system_RelE-like_toxin"/>
</dbReference>
<comment type="similarity">
    <text evidence="1">Belongs to the RelE toxin family.</text>
</comment>
<dbReference type="Pfam" id="PF05016">
    <property type="entry name" value="ParE_toxin"/>
    <property type="match status" value="1"/>
</dbReference>
<protein>
    <submittedName>
        <fullName evidence="3">Plasmid stabilization system protein</fullName>
    </submittedName>
</protein>
<keyword evidence="4" id="KW-1185">Reference proteome</keyword>
<reference evidence="3 4" key="1">
    <citation type="submission" date="2018-12" db="EMBL/GenBank/DDBJ databases">
        <authorList>
            <person name="Criscuolo A."/>
        </authorList>
    </citation>
    <scope>NUCLEOTIDE SEQUENCE [LARGE SCALE GENOMIC DNA]</scope>
    <source>
        <strain evidence="3">ACIP1116241</strain>
    </source>
</reference>
<evidence type="ECO:0000256" key="2">
    <source>
        <dbReference type="ARBA" id="ARBA00022649"/>
    </source>
</evidence>
<name>A0A3S4CMQ9_9RHOB</name>
<dbReference type="PANTHER" id="PTHR33755:SF6">
    <property type="entry name" value="PLASMID STABILIZATION SYSTEM PROTEIN"/>
    <property type="match status" value="1"/>
</dbReference>
<dbReference type="InterPro" id="IPR035093">
    <property type="entry name" value="RelE/ParE_toxin_dom_sf"/>
</dbReference>
<sequence length="99" mass="11353">MIVEITATAEADLEAIGDYIARDNPLRAATFIRELYQCCMDLADMPLAWPIVPRYEHDGIRRRVHGRYLIFYRLGPERITVLHVVHGAMDIEAILFPEG</sequence>